<evidence type="ECO:0000256" key="6">
    <source>
        <dbReference type="ARBA" id="ARBA00024338"/>
    </source>
</evidence>
<evidence type="ECO:0000256" key="5">
    <source>
        <dbReference type="ARBA" id="ARBA00023136"/>
    </source>
</evidence>
<dbReference type="PANTHER" id="PTHR23505">
    <property type="entry name" value="SPINSTER"/>
    <property type="match status" value="1"/>
</dbReference>
<organism evidence="9 13">
    <name type="scientific">Didymodactylos carnosus</name>
    <dbReference type="NCBI Taxonomy" id="1234261"/>
    <lineage>
        <taxon>Eukaryota</taxon>
        <taxon>Metazoa</taxon>
        <taxon>Spiralia</taxon>
        <taxon>Gnathifera</taxon>
        <taxon>Rotifera</taxon>
        <taxon>Eurotatoria</taxon>
        <taxon>Bdelloidea</taxon>
        <taxon>Philodinida</taxon>
        <taxon>Philodinidae</taxon>
        <taxon>Didymodactylos</taxon>
    </lineage>
</organism>
<reference evidence="9" key="1">
    <citation type="submission" date="2021-02" db="EMBL/GenBank/DDBJ databases">
        <authorList>
            <person name="Nowell W R."/>
        </authorList>
    </citation>
    <scope>NUCLEOTIDE SEQUENCE</scope>
</reference>
<evidence type="ECO:0000256" key="7">
    <source>
        <dbReference type="SAM" id="Phobius"/>
    </source>
</evidence>
<evidence type="ECO:0000313" key="11">
    <source>
        <dbReference type="EMBL" id="CAF3538994.1"/>
    </source>
</evidence>
<dbReference type="PANTHER" id="PTHR23505:SF79">
    <property type="entry name" value="PROTEIN SPINSTER"/>
    <property type="match status" value="1"/>
</dbReference>
<dbReference type="GO" id="GO:0022857">
    <property type="term" value="F:transmembrane transporter activity"/>
    <property type="evidence" value="ECO:0007669"/>
    <property type="project" value="InterPro"/>
</dbReference>
<feature type="transmembrane region" description="Helical" evidence="7">
    <location>
        <begin position="263"/>
        <end position="283"/>
    </location>
</feature>
<keyword evidence="13" id="KW-1185">Reference proteome</keyword>
<feature type="transmembrane region" description="Helical" evidence="7">
    <location>
        <begin position="237"/>
        <end position="257"/>
    </location>
</feature>
<protein>
    <recommendedName>
        <fullName evidence="8">Major facilitator superfamily (MFS) profile domain-containing protein</fullName>
    </recommendedName>
</protein>
<keyword evidence="5 7" id="KW-0472">Membrane</keyword>
<evidence type="ECO:0000256" key="3">
    <source>
        <dbReference type="ARBA" id="ARBA00022692"/>
    </source>
</evidence>
<dbReference type="EMBL" id="CAJNOK010004124">
    <property type="protein sequence ID" value="CAF0926637.1"/>
    <property type="molecule type" value="Genomic_DNA"/>
</dbReference>
<dbReference type="AlphaFoldDB" id="A0A813PVJ0"/>
<dbReference type="InterPro" id="IPR020846">
    <property type="entry name" value="MFS_dom"/>
</dbReference>
<feature type="transmembrane region" description="Helical" evidence="7">
    <location>
        <begin position="304"/>
        <end position="323"/>
    </location>
</feature>
<dbReference type="InterPro" id="IPR044770">
    <property type="entry name" value="MFS_spinster-like"/>
</dbReference>
<dbReference type="Proteomes" id="UP000663829">
    <property type="component" value="Unassembled WGS sequence"/>
</dbReference>
<evidence type="ECO:0000259" key="8">
    <source>
        <dbReference type="PROSITE" id="PS50850"/>
    </source>
</evidence>
<dbReference type="EMBL" id="CAJNOQ010000113">
    <property type="protein sequence ID" value="CAF0758443.1"/>
    <property type="molecule type" value="Genomic_DNA"/>
</dbReference>
<dbReference type="Proteomes" id="UP000682733">
    <property type="component" value="Unassembled WGS sequence"/>
</dbReference>
<dbReference type="Pfam" id="PF07690">
    <property type="entry name" value="MFS_1"/>
    <property type="match status" value="1"/>
</dbReference>
<dbReference type="CDD" id="cd17328">
    <property type="entry name" value="MFS_spinster_like"/>
    <property type="match status" value="1"/>
</dbReference>
<dbReference type="GO" id="GO:0016020">
    <property type="term" value="C:membrane"/>
    <property type="evidence" value="ECO:0007669"/>
    <property type="project" value="UniProtKB-SubCell"/>
</dbReference>
<keyword evidence="3 7" id="KW-0812">Transmembrane</keyword>
<dbReference type="PROSITE" id="PS50850">
    <property type="entry name" value="MFS"/>
    <property type="match status" value="1"/>
</dbReference>
<dbReference type="OrthoDB" id="6770063at2759"/>
<evidence type="ECO:0000313" key="9">
    <source>
        <dbReference type="EMBL" id="CAF0758443.1"/>
    </source>
</evidence>
<comment type="subcellular location">
    <subcellularLocation>
        <location evidence="1">Membrane</location>
        <topology evidence="1">Multi-pass membrane protein</topology>
    </subcellularLocation>
</comment>
<accession>A0A813PVJ0</accession>
<evidence type="ECO:0000256" key="4">
    <source>
        <dbReference type="ARBA" id="ARBA00022989"/>
    </source>
</evidence>
<feature type="transmembrane region" description="Helical" evidence="7">
    <location>
        <begin position="202"/>
        <end position="225"/>
    </location>
</feature>
<evidence type="ECO:0000313" key="13">
    <source>
        <dbReference type="Proteomes" id="UP000663829"/>
    </source>
</evidence>
<feature type="transmembrane region" description="Helical" evidence="7">
    <location>
        <begin position="162"/>
        <end position="182"/>
    </location>
</feature>
<dbReference type="Proteomes" id="UP000681722">
    <property type="component" value="Unassembled WGS sequence"/>
</dbReference>
<feature type="transmembrane region" description="Helical" evidence="7">
    <location>
        <begin position="79"/>
        <end position="98"/>
    </location>
</feature>
<dbReference type="EMBL" id="CAJOBC010000113">
    <property type="protein sequence ID" value="CAF3538994.1"/>
    <property type="molecule type" value="Genomic_DNA"/>
</dbReference>
<proteinExistence type="inferred from homology"/>
<feature type="transmembrane region" description="Helical" evidence="7">
    <location>
        <begin position="359"/>
        <end position="380"/>
    </location>
</feature>
<dbReference type="Gene3D" id="1.20.1250.20">
    <property type="entry name" value="MFS general substrate transporter like domains"/>
    <property type="match status" value="1"/>
</dbReference>
<evidence type="ECO:0000313" key="10">
    <source>
        <dbReference type="EMBL" id="CAF0926637.1"/>
    </source>
</evidence>
<evidence type="ECO:0000256" key="2">
    <source>
        <dbReference type="ARBA" id="ARBA00022448"/>
    </source>
</evidence>
<evidence type="ECO:0000313" key="12">
    <source>
        <dbReference type="EMBL" id="CAF3703655.1"/>
    </source>
</evidence>
<dbReference type="SUPFAM" id="SSF103473">
    <property type="entry name" value="MFS general substrate transporter"/>
    <property type="match status" value="1"/>
</dbReference>
<keyword evidence="2" id="KW-0813">Transport</keyword>
<dbReference type="Proteomes" id="UP000677228">
    <property type="component" value="Unassembled WGS sequence"/>
</dbReference>
<gene>
    <name evidence="9" type="ORF">GPM918_LOCUS1246</name>
    <name evidence="10" type="ORF">OVA965_LOCUS10918</name>
    <name evidence="11" type="ORF">SRO942_LOCUS1246</name>
    <name evidence="12" type="ORF">TMI583_LOCUS10914</name>
</gene>
<sequence length="403" mass="44757">MIFAPLFGYLGDRYERKVIMIIGITLWSATTLAGSFIPSNFFILFLILRGLVGVGEASYACVAPTIIADMYKKDSRTKMLAFFNVAVPVGSGLGYIVGTNVARTFNNWQWSLRVTPVLGVICIVLLILFVDEPVRGITEGAQVQKATDWKTDIQKLIKIRSYVLSTLAFTWVSFTLGALAWWGPLFIQYGSQVSTEKEDKNITLYFGIITCTAGLLGVISGTEIARHCRKITSRADPIVCGVAILLSLPFLVVALLYSNRYMISTWISIFFSEALMCTNWALINDIMLYVVIPTRRSTASALQLFIFHFLGDAASPYIVGILSDYSHKYQENSVMNSSLLMKRNITESAIQWASLRNGLMITVPIAALSAICFLISSLFIKQDRLKAEETMKVGNSEDSTENK</sequence>
<feature type="domain" description="Major facilitator superfamily (MFS) profile" evidence="8">
    <location>
        <begin position="1"/>
        <end position="384"/>
    </location>
</feature>
<feature type="transmembrane region" description="Helical" evidence="7">
    <location>
        <begin position="43"/>
        <end position="67"/>
    </location>
</feature>
<name>A0A813PVJ0_9BILA</name>
<feature type="transmembrane region" description="Helical" evidence="7">
    <location>
        <begin position="110"/>
        <end position="130"/>
    </location>
</feature>
<dbReference type="EMBL" id="CAJOBA010004126">
    <property type="protein sequence ID" value="CAF3703655.1"/>
    <property type="molecule type" value="Genomic_DNA"/>
</dbReference>
<dbReference type="InterPro" id="IPR036259">
    <property type="entry name" value="MFS_trans_sf"/>
</dbReference>
<keyword evidence="4 7" id="KW-1133">Transmembrane helix</keyword>
<evidence type="ECO:0000256" key="1">
    <source>
        <dbReference type="ARBA" id="ARBA00004141"/>
    </source>
</evidence>
<dbReference type="InterPro" id="IPR011701">
    <property type="entry name" value="MFS"/>
</dbReference>
<feature type="transmembrane region" description="Helical" evidence="7">
    <location>
        <begin position="18"/>
        <end position="37"/>
    </location>
</feature>
<comment type="similarity">
    <text evidence="6">Belongs to the major facilitator superfamily. Spinster (TC 2.A.1.49) family.</text>
</comment>
<comment type="caution">
    <text evidence="9">The sequence shown here is derived from an EMBL/GenBank/DDBJ whole genome shotgun (WGS) entry which is preliminary data.</text>
</comment>